<protein>
    <recommendedName>
        <fullName evidence="4">Outer membrane protein beta-barrel domain-containing protein</fullName>
    </recommendedName>
</protein>
<dbReference type="RefSeq" id="WP_301201895.1">
    <property type="nucleotide sequence ID" value="NZ_JAPDPI010000048.1"/>
</dbReference>
<accession>A0AAE3MI28</accession>
<evidence type="ECO:0000313" key="3">
    <source>
        <dbReference type="Proteomes" id="UP001207408"/>
    </source>
</evidence>
<gene>
    <name evidence="2" type="ORF">OM074_17765</name>
</gene>
<evidence type="ECO:0000313" key="2">
    <source>
        <dbReference type="EMBL" id="MCW3807482.1"/>
    </source>
</evidence>
<feature type="signal peptide" evidence="1">
    <location>
        <begin position="1"/>
        <end position="21"/>
    </location>
</feature>
<keyword evidence="1" id="KW-0732">Signal</keyword>
<organism evidence="2 3">
    <name type="scientific">Plebeiibacterium marinum</name>
    <dbReference type="NCBI Taxonomy" id="2992111"/>
    <lineage>
        <taxon>Bacteria</taxon>
        <taxon>Pseudomonadati</taxon>
        <taxon>Bacteroidota</taxon>
        <taxon>Bacteroidia</taxon>
        <taxon>Marinilabiliales</taxon>
        <taxon>Marinilabiliaceae</taxon>
        <taxon>Plebeiibacterium</taxon>
    </lineage>
</organism>
<keyword evidence="3" id="KW-1185">Reference proteome</keyword>
<comment type="caution">
    <text evidence="2">The sequence shown here is derived from an EMBL/GenBank/DDBJ whole genome shotgun (WGS) entry which is preliminary data.</text>
</comment>
<proteinExistence type="predicted"/>
<dbReference type="EMBL" id="JAPDPI010000048">
    <property type="protein sequence ID" value="MCW3807482.1"/>
    <property type="molecule type" value="Genomic_DNA"/>
</dbReference>
<evidence type="ECO:0000256" key="1">
    <source>
        <dbReference type="SAM" id="SignalP"/>
    </source>
</evidence>
<dbReference type="Proteomes" id="UP001207408">
    <property type="component" value="Unassembled WGS sequence"/>
</dbReference>
<sequence length="261" mass="29828">MTNLKLILILVGMVFSSVSFSQVEDIKSSIENDKHSKPIRYEGTSSVRSCCSHSSYSDDMDLGESLLAEIVFGVVKGVGFITIEAQRTALENRDVIPNLISMETTLDYGTTFQDITFNPSLRLNWGIFATDFRYALLHDNTGSLESLDWQMLVARIPVKNLKLNYGVGFTSIMSPKTSYFESSAGFDLNLFESTLNFNANYRWTERKSEKRYRQELKFTGDVEVLNNGRLHLSPMVGVTYQEYFNRDRYLLFNVGVKMRIF</sequence>
<name>A0AAE3MI28_9BACT</name>
<reference evidence="2" key="1">
    <citation type="submission" date="2022-10" db="EMBL/GenBank/DDBJ databases">
        <authorList>
            <person name="Yu W.X."/>
        </authorList>
    </citation>
    <scope>NUCLEOTIDE SEQUENCE</scope>
    <source>
        <strain evidence="2">D04</strain>
    </source>
</reference>
<dbReference type="AlphaFoldDB" id="A0AAE3MI28"/>
<feature type="chain" id="PRO_5042087436" description="Outer membrane protein beta-barrel domain-containing protein" evidence="1">
    <location>
        <begin position="22"/>
        <end position="261"/>
    </location>
</feature>
<evidence type="ECO:0008006" key="4">
    <source>
        <dbReference type="Google" id="ProtNLM"/>
    </source>
</evidence>